<organism evidence="1 2">
    <name type="scientific">Comamonas thiooxydans</name>
    <dbReference type="NCBI Taxonomy" id="363952"/>
    <lineage>
        <taxon>Bacteria</taxon>
        <taxon>Pseudomonadati</taxon>
        <taxon>Pseudomonadota</taxon>
        <taxon>Betaproteobacteria</taxon>
        <taxon>Burkholderiales</taxon>
        <taxon>Comamonadaceae</taxon>
        <taxon>Comamonas</taxon>
    </lineage>
</organism>
<protein>
    <submittedName>
        <fullName evidence="1">Uncharacterized protein</fullName>
    </submittedName>
</protein>
<evidence type="ECO:0000313" key="1">
    <source>
        <dbReference type="EMBL" id="KGG96616.1"/>
    </source>
</evidence>
<accession>A0A0E3C6P2</accession>
<reference evidence="1 2" key="1">
    <citation type="submission" date="2013-09" db="EMBL/GenBank/DDBJ databases">
        <title>High correlation between genotypes and phenotypes of environmental bacteria Comamonas testosteroni strains.</title>
        <authorList>
            <person name="Liu L."/>
            <person name="Zhu W."/>
            <person name="Xia X."/>
            <person name="Xu B."/>
            <person name="Luo M."/>
            <person name="Wang G."/>
        </authorList>
    </citation>
    <scope>NUCLEOTIDE SEQUENCE [LARGE SCALE GENOMIC DNA]</scope>
    <source>
        <strain evidence="1 2">JL14</strain>
    </source>
</reference>
<dbReference type="Proteomes" id="UP000029567">
    <property type="component" value="Unassembled WGS sequence"/>
</dbReference>
<dbReference type="AlphaFoldDB" id="A0A0E3C6P2"/>
<sequence>MRDWTLMEAKKDFERGLLKEARIVPIESGLWAVQITSTLAADGTGWLLQTKRREQRQMKTLQAAAEAVTNIGFKIRSLLIET</sequence>
<dbReference type="RefSeq" id="WP_034377928.1">
    <property type="nucleotide sequence ID" value="NZ_AWTN01000040.1"/>
</dbReference>
<dbReference type="EMBL" id="AWTN01000040">
    <property type="protein sequence ID" value="KGG96616.1"/>
    <property type="molecule type" value="Genomic_DNA"/>
</dbReference>
<gene>
    <name evidence="1" type="ORF">P245_05370</name>
</gene>
<name>A0A0E3C6P2_9BURK</name>
<comment type="caution">
    <text evidence="1">The sequence shown here is derived from an EMBL/GenBank/DDBJ whole genome shotgun (WGS) entry which is preliminary data.</text>
</comment>
<proteinExistence type="predicted"/>
<evidence type="ECO:0000313" key="2">
    <source>
        <dbReference type="Proteomes" id="UP000029567"/>
    </source>
</evidence>